<dbReference type="AlphaFoldDB" id="A0A3S0PD45"/>
<dbReference type="Gene3D" id="3.40.1260.10">
    <property type="entry name" value="DsrEFH-like"/>
    <property type="match status" value="1"/>
</dbReference>
<evidence type="ECO:0000256" key="1">
    <source>
        <dbReference type="SAM" id="SignalP"/>
    </source>
</evidence>
<feature type="chain" id="PRO_5018712372" evidence="1">
    <location>
        <begin position="35"/>
        <end position="266"/>
    </location>
</feature>
<dbReference type="RefSeq" id="WP_126672447.1">
    <property type="nucleotide sequence ID" value="NZ_RYZR01000003.1"/>
</dbReference>
<accession>A0A3S0PD45</accession>
<organism evidence="2 3">
    <name type="scientific">Dyella dinghuensis</name>
    <dbReference type="NCBI Taxonomy" id="1920169"/>
    <lineage>
        <taxon>Bacteria</taxon>
        <taxon>Pseudomonadati</taxon>
        <taxon>Pseudomonadota</taxon>
        <taxon>Gammaproteobacteria</taxon>
        <taxon>Lysobacterales</taxon>
        <taxon>Rhodanobacteraceae</taxon>
        <taxon>Dyella</taxon>
    </lineage>
</organism>
<dbReference type="OrthoDB" id="114122at2"/>
<sequence length="266" mass="28401">MSETSNTLSRRSALRFLGVAAGAMVALKVAPASASSLLGDSPDSALPSGAQTLASLTQRLAAAPRRREFKSVPFMVSEPEYWDHEAAAEILSYRGRPSQAWENSDIAAAWPGLMRESLNGQVFAHHNPDFLSVSATHGSAHLALFNQDMWDKYDLAGKTGGVATRNIFIIEKRGVSPSDDHENVAGFYGAMNNNIISLQRRGAVFVACHDSIHAIARGLQAKAMKDPDVIAADLTNNLIPGAVLVPSVVAFLAQLQRAGFTYAKGA</sequence>
<dbReference type="EMBL" id="RYZR01000003">
    <property type="protein sequence ID" value="RUL65815.1"/>
    <property type="molecule type" value="Genomic_DNA"/>
</dbReference>
<evidence type="ECO:0000313" key="2">
    <source>
        <dbReference type="EMBL" id="RUL65815.1"/>
    </source>
</evidence>
<dbReference type="InterPro" id="IPR006311">
    <property type="entry name" value="TAT_signal"/>
</dbReference>
<gene>
    <name evidence="2" type="ORF">EKH79_03640</name>
</gene>
<keyword evidence="1" id="KW-0732">Signal</keyword>
<protein>
    <submittedName>
        <fullName evidence="2">Transcriptional initiation protein Tat</fullName>
    </submittedName>
</protein>
<evidence type="ECO:0000313" key="3">
    <source>
        <dbReference type="Proteomes" id="UP000267077"/>
    </source>
</evidence>
<dbReference type="PROSITE" id="PS51318">
    <property type="entry name" value="TAT"/>
    <property type="match status" value="1"/>
</dbReference>
<keyword evidence="3" id="KW-1185">Reference proteome</keyword>
<dbReference type="InterPro" id="IPR027396">
    <property type="entry name" value="DsrEFH-like"/>
</dbReference>
<reference evidence="2 3" key="1">
    <citation type="submission" date="2018-12" db="EMBL/GenBank/DDBJ databases">
        <title>Dyella dinghuensis sp. nov. DHOA06 and Dyella choica sp. nov. 4M-K27, isolated from forest soil.</title>
        <authorList>
            <person name="Qiu L.-H."/>
            <person name="Gao Z.-H."/>
        </authorList>
    </citation>
    <scope>NUCLEOTIDE SEQUENCE [LARGE SCALE GENOMIC DNA]</scope>
    <source>
        <strain evidence="2 3">DHOA06</strain>
    </source>
</reference>
<dbReference type="Proteomes" id="UP000267077">
    <property type="component" value="Unassembled WGS sequence"/>
</dbReference>
<feature type="signal peptide" evidence="1">
    <location>
        <begin position="1"/>
        <end position="34"/>
    </location>
</feature>
<comment type="caution">
    <text evidence="2">The sequence shown here is derived from an EMBL/GenBank/DDBJ whole genome shotgun (WGS) entry which is preliminary data.</text>
</comment>
<name>A0A3S0PD45_9GAMM</name>
<proteinExistence type="predicted"/>